<feature type="transmembrane region" description="Helical" evidence="8">
    <location>
        <begin position="367"/>
        <end position="385"/>
    </location>
</feature>
<feature type="region of interest" description="Disordered" evidence="7">
    <location>
        <begin position="1"/>
        <end position="22"/>
    </location>
</feature>
<dbReference type="PANTHER" id="PTHR34390:SF2">
    <property type="entry name" value="SUCCINATE TRANSPORTER SUBUNIT YJJP-RELATED"/>
    <property type="match status" value="1"/>
</dbReference>
<evidence type="ECO:0000259" key="10">
    <source>
        <dbReference type="Pfam" id="PF12821"/>
    </source>
</evidence>
<evidence type="ECO:0000256" key="8">
    <source>
        <dbReference type="SAM" id="Phobius"/>
    </source>
</evidence>
<dbReference type="InterPro" id="IPR010619">
    <property type="entry name" value="ThrE-like_N"/>
</dbReference>
<dbReference type="Proteomes" id="UP000640489">
    <property type="component" value="Unassembled WGS sequence"/>
</dbReference>
<evidence type="ECO:0000313" key="11">
    <source>
        <dbReference type="EMBL" id="MBF4762206.1"/>
    </source>
</evidence>
<keyword evidence="12" id="KW-1185">Reference proteome</keyword>
<feature type="domain" description="Threonine/serine exporter-like N-terminal" evidence="9">
    <location>
        <begin position="30"/>
        <end position="271"/>
    </location>
</feature>
<dbReference type="RefSeq" id="WP_194705346.1">
    <property type="nucleotide sequence ID" value="NZ_JADKPN010000001.1"/>
</dbReference>
<feature type="transmembrane region" description="Helical" evidence="8">
    <location>
        <begin position="289"/>
        <end position="309"/>
    </location>
</feature>
<dbReference type="Pfam" id="PF12821">
    <property type="entry name" value="ThrE_2"/>
    <property type="match status" value="1"/>
</dbReference>
<evidence type="ECO:0000256" key="7">
    <source>
        <dbReference type="SAM" id="MobiDB-lite"/>
    </source>
</evidence>
<protein>
    <submittedName>
        <fullName evidence="11">Threonine/serine exporter family protein</fullName>
    </submittedName>
</protein>
<feature type="transmembrane region" description="Helical" evidence="8">
    <location>
        <begin position="248"/>
        <end position="269"/>
    </location>
</feature>
<feature type="transmembrane region" description="Helical" evidence="8">
    <location>
        <begin position="316"/>
        <end position="335"/>
    </location>
</feature>
<name>A0A930YBL2_9ACTN</name>
<evidence type="ECO:0000256" key="1">
    <source>
        <dbReference type="ARBA" id="ARBA00004651"/>
    </source>
</evidence>
<feature type="domain" description="Threonine/Serine exporter ThrE" evidence="10">
    <location>
        <begin position="297"/>
        <end position="419"/>
    </location>
</feature>
<organism evidence="11 12">
    <name type="scientific">Nocardioides islandensis</name>
    <dbReference type="NCBI Taxonomy" id="433663"/>
    <lineage>
        <taxon>Bacteria</taxon>
        <taxon>Bacillati</taxon>
        <taxon>Actinomycetota</taxon>
        <taxon>Actinomycetes</taxon>
        <taxon>Propionibacteriales</taxon>
        <taxon>Nocardioidaceae</taxon>
        <taxon>Nocardioides</taxon>
    </lineage>
</organism>
<comment type="subcellular location">
    <subcellularLocation>
        <location evidence="1">Cell membrane</location>
        <topology evidence="1">Multi-pass membrane protein</topology>
    </subcellularLocation>
</comment>
<sequence length="470" mass="49085">MNAPPPDRHEEHRGDDRDPREVREINATMDLALRIGELLLSSGAGAGDVSAAMNNVARSCGLRGYSADVMFTELTMSQQSSPDQPALIQIRQVRYREVDYGDLTEVDHIIRDLVAGRIDRGEARARLNRISSTGHQRPRWSVTAALGVMGAGVGALLGGDWVVVLVSAAAAMLVDRMQRRMGKRRLPTFYQQVAGGLLATLIAVGVTATPAEVSSSLVISTSIVMLLAGVNFLGAIQDALTGFPVTAGARILEAFLNTSGVVAGVSGGLQVADVLGIDLGRVNPGAYTIANVPVMVVGGAVAAAGYAFSAYAPVRSLAPIGAVAAVAVGVYAAAYDRGFGIAWSSALAALLLGLVSYPVASRAKVPSLVVVAACITPFLPGLSIYRGLTLLATDAASALLAMVTAVAIALGLSSGAILGEYLAQPIRREARRLENKLAGPRLVGPYTVLGASGTRRRQRKRQRRREADAD</sequence>
<feature type="transmembrane region" description="Helical" evidence="8">
    <location>
        <begin position="193"/>
        <end position="211"/>
    </location>
</feature>
<evidence type="ECO:0000313" key="12">
    <source>
        <dbReference type="Proteomes" id="UP000640489"/>
    </source>
</evidence>
<feature type="transmembrane region" description="Helical" evidence="8">
    <location>
        <begin position="341"/>
        <end position="360"/>
    </location>
</feature>
<feature type="transmembrane region" description="Helical" evidence="8">
    <location>
        <begin position="217"/>
        <end position="236"/>
    </location>
</feature>
<dbReference type="AlphaFoldDB" id="A0A930YBL2"/>
<evidence type="ECO:0000256" key="5">
    <source>
        <dbReference type="ARBA" id="ARBA00023136"/>
    </source>
</evidence>
<evidence type="ECO:0000259" key="9">
    <source>
        <dbReference type="Pfam" id="PF06738"/>
    </source>
</evidence>
<dbReference type="InterPro" id="IPR050539">
    <property type="entry name" value="ThrE_Dicarb/AminoAcid_Exp"/>
</dbReference>
<dbReference type="GO" id="GO:0015744">
    <property type="term" value="P:succinate transport"/>
    <property type="evidence" value="ECO:0007669"/>
    <property type="project" value="TreeGrafter"/>
</dbReference>
<keyword evidence="5 8" id="KW-0472">Membrane</keyword>
<gene>
    <name evidence="11" type="ORF">ISU07_03635</name>
</gene>
<reference evidence="11" key="1">
    <citation type="submission" date="2020-11" db="EMBL/GenBank/DDBJ databases">
        <title>Nocardioides sp. nov., isolated from Soil of Cynanchum wilfordii Hemsley rhizosphere.</title>
        <authorList>
            <person name="Lee J.-S."/>
            <person name="Suh M.K."/>
            <person name="Kim J.-S."/>
        </authorList>
    </citation>
    <scope>NUCLEOTIDE SEQUENCE</scope>
    <source>
        <strain evidence="11">KCTC 19275</strain>
    </source>
</reference>
<keyword evidence="2" id="KW-1003">Cell membrane</keyword>
<comment type="similarity">
    <text evidence="6">Belongs to the ThrE exporter (TC 2.A.79) family.</text>
</comment>
<dbReference type="PANTHER" id="PTHR34390">
    <property type="entry name" value="UPF0442 PROTEIN YJJB-RELATED"/>
    <property type="match status" value="1"/>
</dbReference>
<feature type="transmembrane region" description="Helical" evidence="8">
    <location>
        <begin position="140"/>
        <end position="173"/>
    </location>
</feature>
<feature type="transmembrane region" description="Helical" evidence="8">
    <location>
        <begin position="397"/>
        <end position="423"/>
    </location>
</feature>
<dbReference type="GO" id="GO:0005886">
    <property type="term" value="C:plasma membrane"/>
    <property type="evidence" value="ECO:0007669"/>
    <property type="project" value="UniProtKB-SubCell"/>
</dbReference>
<dbReference type="GO" id="GO:0022857">
    <property type="term" value="F:transmembrane transporter activity"/>
    <property type="evidence" value="ECO:0007669"/>
    <property type="project" value="InterPro"/>
</dbReference>
<proteinExistence type="inferred from homology"/>
<evidence type="ECO:0000256" key="2">
    <source>
        <dbReference type="ARBA" id="ARBA00022475"/>
    </source>
</evidence>
<dbReference type="Pfam" id="PF06738">
    <property type="entry name" value="ThrE"/>
    <property type="match status" value="1"/>
</dbReference>
<evidence type="ECO:0000256" key="6">
    <source>
        <dbReference type="ARBA" id="ARBA00034125"/>
    </source>
</evidence>
<accession>A0A930YBL2</accession>
<comment type="caution">
    <text evidence="11">The sequence shown here is derived from an EMBL/GenBank/DDBJ whole genome shotgun (WGS) entry which is preliminary data.</text>
</comment>
<evidence type="ECO:0000256" key="3">
    <source>
        <dbReference type="ARBA" id="ARBA00022692"/>
    </source>
</evidence>
<dbReference type="InterPro" id="IPR024528">
    <property type="entry name" value="ThrE_2"/>
</dbReference>
<dbReference type="EMBL" id="JADKPN010000001">
    <property type="protein sequence ID" value="MBF4762206.1"/>
    <property type="molecule type" value="Genomic_DNA"/>
</dbReference>
<keyword evidence="4 8" id="KW-1133">Transmembrane helix</keyword>
<evidence type="ECO:0000256" key="4">
    <source>
        <dbReference type="ARBA" id="ARBA00022989"/>
    </source>
</evidence>
<keyword evidence="3 8" id="KW-0812">Transmembrane</keyword>